<accession>A0A150QX59</accession>
<comment type="caution">
    <text evidence="2">The sequence shown here is derived from an EMBL/GenBank/DDBJ whole genome shotgun (WGS) entry which is preliminary data.</text>
</comment>
<evidence type="ECO:0000256" key="1">
    <source>
        <dbReference type="SAM" id="MobiDB-lite"/>
    </source>
</evidence>
<evidence type="ECO:0008006" key="4">
    <source>
        <dbReference type="Google" id="ProtNLM"/>
    </source>
</evidence>
<dbReference type="Proteomes" id="UP000075260">
    <property type="component" value="Unassembled WGS sequence"/>
</dbReference>
<reference evidence="2 3" key="1">
    <citation type="submission" date="2014-02" db="EMBL/GenBank/DDBJ databases">
        <title>The small core and large imbalanced accessory genome model reveals a collaborative survival strategy of Sorangium cellulosum strains in nature.</title>
        <authorList>
            <person name="Han K."/>
            <person name="Peng R."/>
            <person name="Blom J."/>
            <person name="Li Y.-Z."/>
        </authorList>
    </citation>
    <scope>NUCLEOTIDE SEQUENCE [LARGE SCALE GENOMIC DNA]</scope>
    <source>
        <strain evidence="2 3">So0008-312</strain>
    </source>
</reference>
<organism evidence="2 3">
    <name type="scientific">Sorangium cellulosum</name>
    <name type="common">Polyangium cellulosum</name>
    <dbReference type="NCBI Taxonomy" id="56"/>
    <lineage>
        <taxon>Bacteria</taxon>
        <taxon>Pseudomonadati</taxon>
        <taxon>Myxococcota</taxon>
        <taxon>Polyangia</taxon>
        <taxon>Polyangiales</taxon>
        <taxon>Polyangiaceae</taxon>
        <taxon>Sorangium</taxon>
    </lineage>
</organism>
<gene>
    <name evidence="2" type="ORF">BE15_06610</name>
</gene>
<protein>
    <recommendedName>
        <fullName evidence="4">PEGA domain-containing protein</fullName>
    </recommendedName>
</protein>
<name>A0A150QX59_SORCE</name>
<evidence type="ECO:0000313" key="3">
    <source>
        <dbReference type="Proteomes" id="UP000075260"/>
    </source>
</evidence>
<dbReference type="AlphaFoldDB" id="A0A150QX59"/>
<dbReference type="EMBL" id="JEMA01000256">
    <property type="protein sequence ID" value="KYF72531.1"/>
    <property type="molecule type" value="Genomic_DNA"/>
</dbReference>
<sequence length="388" mass="40576">MDVCARRDGERDEDARSEQVDGGLCVDEGATVRRALHAGWLAMSVLLGSTAATTSARGEERPASAPSAESARDRAVTDFEEGRRAHLAGRLEEAELSYLRAWSRMKSYDIATNLGQVQLLLNKPASAAKHLAFGLRTVGPEVEPERLARVQALLAEAKAQVGTVRVQVTNVADAEVLVGGERVSEEEAKHEMYMDPGQHVLVIRRAGYEAAVIPVTAVAGSREEITTELKPKTMTRPGAAGAPAMMEAKPKAPAAGARAEEPRSWGPVIALGAASAVGLGVAIGLTAASNDARSQADAQRDAILKAHTHCANPPTAAPERCAELRRSVSRAHALGNGARVAYATAGALSIAAVICAAWPRPKPLAAGRVRALPALGPEGGGVVMQATW</sequence>
<proteinExistence type="predicted"/>
<feature type="region of interest" description="Disordered" evidence="1">
    <location>
        <begin position="53"/>
        <end position="74"/>
    </location>
</feature>
<evidence type="ECO:0000313" key="2">
    <source>
        <dbReference type="EMBL" id="KYF72531.1"/>
    </source>
</evidence>